<keyword evidence="6 15" id="KW-0347">Helicase</keyword>
<evidence type="ECO:0000256" key="1">
    <source>
        <dbReference type="ARBA" id="ARBA00009922"/>
    </source>
</evidence>
<evidence type="ECO:0000256" key="5">
    <source>
        <dbReference type="ARBA" id="ARBA00022801"/>
    </source>
</evidence>
<dbReference type="InterPro" id="IPR038726">
    <property type="entry name" value="PDDEXK_AddAB-type"/>
</dbReference>
<dbReference type="PROSITE" id="PS51217">
    <property type="entry name" value="UVRD_HELICASE_CTER"/>
    <property type="match status" value="1"/>
</dbReference>
<dbReference type="Pfam" id="PF12705">
    <property type="entry name" value="PDDEXK_1"/>
    <property type="match status" value="1"/>
</dbReference>
<dbReference type="EMBL" id="LBYC01000002">
    <property type="protein sequence ID" value="KKR43667.1"/>
    <property type="molecule type" value="Genomic_DNA"/>
</dbReference>
<evidence type="ECO:0000256" key="6">
    <source>
        <dbReference type="ARBA" id="ARBA00022806"/>
    </source>
</evidence>
<dbReference type="GO" id="GO:0003677">
    <property type="term" value="F:DNA binding"/>
    <property type="evidence" value="ECO:0007669"/>
    <property type="project" value="UniProtKB-KW"/>
</dbReference>
<dbReference type="Gene3D" id="3.40.50.300">
    <property type="entry name" value="P-loop containing nucleotide triphosphate hydrolases"/>
    <property type="match status" value="2"/>
</dbReference>
<keyword evidence="10" id="KW-0234">DNA repair</keyword>
<dbReference type="InterPro" id="IPR011604">
    <property type="entry name" value="PDDEXK-like_dom_sf"/>
</dbReference>
<dbReference type="SUPFAM" id="SSF52540">
    <property type="entry name" value="P-loop containing nucleoside triphosphate hydrolases"/>
    <property type="match status" value="1"/>
</dbReference>
<feature type="binding site" evidence="15">
    <location>
        <begin position="32"/>
        <end position="39"/>
    </location>
    <ligand>
        <name>ATP</name>
        <dbReference type="ChEBI" id="CHEBI:30616"/>
    </ligand>
</feature>
<reference evidence="18 19" key="1">
    <citation type="journal article" date="2015" name="Nature">
        <title>rRNA introns, odd ribosomes, and small enigmatic genomes across a large radiation of phyla.</title>
        <authorList>
            <person name="Brown C.T."/>
            <person name="Hug L.A."/>
            <person name="Thomas B.C."/>
            <person name="Sharon I."/>
            <person name="Castelle C.J."/>
            <person name="Singh A."/>
            <person name="Wilkins M.J."/>
            <person name="Williams K.H."/>
            <person name="Banfield J.F."/>
        </authorList>
    </citation>
    <scope>NUCLEOTIDE SEQUENCE [LARGE SCALE GENOMIC DNA]</scope>
</reference>
<dbReference type="InterPro" id="IPR013986">
    <property type="entry name" value="DExx_box_DNA_helicase_dom_sf"/>
</dbReference>
<keyword evidence="8 15" id="KW-0067">ATP-binding</keyword>
<dbReference type="GO" id="GO:0004527">
    <property type="term" value="F:exonuclease activity"/>
    <property type="evidence" value="ECO:0007669"/>
    <property type="project" value="UniProtKB-KW"/>
</dbReference>
<accession>A0A0G0U0F8</accession>
<evidence type="ECO:0000256" key="9">
    <source>
        <dbReference type="ARBA" id="ARBA00023125"/>
    </source>
</evidence>
<dbReference type="Gene3D" id="1.10.10.160">
    <property type="match status" value="1"/>
</dbReference>
<feature type="domain" description="UvrD-like helicase ATP-binding" evidence="16">
    <location>
        <begin position="11"/>
        <end position="331"/>
    </location>
</feature>
<dbReference type="AlphaFoldDB" id="A0A0G0U0F8"/>
<evidence type="ECO:0000256" key="15">
    <source>
        <dbReference type="PROSITE-ProRule" id="PRU00560"/>
    </source>
</evidence>
<dbReference type="Gene3D" id="1.10.486.10">
    <property type="entry name" value="PCRA, domain 4"/>
    <property type="match status" value="1"/>
</dbReference>
<dbReference type="InterPro" id="IPR027417">
    <property type="entry name" value="P-loop_NTPase"/>
</dbReference>
<name>A0A0G0U0F8_9BACT</name>
<evidence type="ECO:0000256" key="13">
    <source>
        <dbReference type="ARBA" id="ARBA00034808"/>
    </source>
</evidence>
<dbReference type="Gene3D" id="3.90.320.10">
    <property type="match status" value="1"/>
</dbReference>
<dbReference type="GO" id="GO:0005524">
    <property type="term" value="F:ATP binding"/>
    <property type="evidence" value="ECO:0007669"/>
    <property type="project" value="UniProtKB-UniRule"/>
</dbReference>
<keyword evidence="9" id="KW-0238">DNA-binding</keyword>
<evidence type="ECO:0000256" key="8">
    <source>
        <dbReference type="ARBA" id="ARBA00022840"/>
    </source>
</evidence>
<dbReference type="PANTHER" id="PTHR11070">
    <property type="entry name" value="UVRD / RECB / PCRA DNA HELICASE FAMILY MEMBER"/>
    <property type="match status" value="1"/>
</dbReference>
<evidence type="ECO:0000256" key="14">
    <source>
        <dbReference type="ARBA" id="ARBA00048988"/>
    </source>
</evidence>
<evidence type="ECO:0000256" key="10">
    <source>
        <dbReference type="ARBA" id="ARBA00023204"/>
    </source>
</evidence>
<comment type="catalytic activity">
    <reaction evidence="14">
        <text>ATP + H2O = ADP + phosphate + H(+)</text>
        <dbReference type="Rhea" id="RHEA:13065"/>
        <dbReference type="ChEBI" id="CHEBI:15377"/>
        <dbReference type="ChEBI" id="CHEBI:15378"/>
        <dbReference type="ChEBI" id="CHEBI:30616"/>
        <dbReference type="ChEBI" id="CHEBI:43474"/>
        <dbReference type="ChEBI" id="CHEBI:456216"/>
        <dbReference type="EC" id="5.6.2.4"/>
    </reaction>
</comment>
<dbReference type="InterPro" id="IPR014016">
    <property type="entry name" value="UvrD-like_ATP-bd"/>
</dbReference>
<keyword evidence="3 15" id="KW-0547">Nucleotide-binding</keyword>
<dbReference type="PANTHER" id="PTHR11070:SF2">
    <property type="entry name" value="ATP-DEPENDENT DNA HELICASE SRS2"/>
    <property type="match status" value="1"/>
</dbReference>
<feature type="domain" description="UvrD-like helicase C-terminal" evidence="17">
    <location>
        <begin position="332"/>
        <end position="604"/>
    </location>
</feature>
<dbReference type="Pfam" id="PF13361">
    <property type="entry name" value="UvrD_C"/>
    <property type="match status" value="1"/>
</dbReference>
<dbReference type="InterPro" id="IPR000212">
    <property type="entry name" value="DNA_helicase_UvrD/REP"/>
</dbReference>
<comment type="similarity">
    <text evidence="1">Belongs to the helicase family. UvrD subfamily.</text>
</comment>
<evidence type="ECO:0000256" key="4">
    <source>
        <dbReference type="ARBA" id="ARBA00022763"/>
    </source>
</evidence>
<evidence type="ECO:0000256" key="7">
    <source>
        <dbReference type="ARBA" id="ARBA00022839"/>
    </source>
</evidence>
<dbReference type="GO" id="GO:0043138">
    <property type="term" value="F:3'-5' DNA helicase activity"/>
    <property type="evidence" value="ECO:0007669"/>
    <property type="project" value="UniProtKB-EC"/>
</dbReference>
<evidence type="ECO:0000313" key="18">
    <source>
        <dbReference type="EMBL" id="KKR43667.1"/>
    </source>
</evidence>
<evidence type="ECO:0000259" key="17">
    <source>
        <dbReference type="PROSITE" id="PS51217"/>
    </source>
</evidence>
<dbReference type="Proteomes" id="UP000034301">
    <property type="component" value="Unassembled WGS sequence"/>
</dbReference>
<dbReference type="PROSITE" id="PS51198">
    <property type="entry name" value="UVRD_HELICASE_ATP_BIND"/>
    <property type="match status" value="1"/>
</dbReference>
<organism evidence="18 19">
    <name type="scientific">Candidatus Nomurabacteria bacterium GW2011_GWF2_40_12</name>
    <dbReference type="NCBI Taxonomy" id="1618776"/>
    <lineage>
        <taxon>Bacteria</taxon>
        <taxon>Candidatus Nomuraibacteriota</taxon>
    </lineage>
</organism>
<evidence type="ECO:0000313" key="19">
    <source>
        <dbReference type="Proteomes" id="UP000034301"/>
    </source>
</evidence>
<evidence type="ECO:0000259" key="16">
    <source>
        <dbReference type="PROSITE" id="PS51198"/>
    </source>
</evidence>
<evidence type="ECO:0000256" key="11">
    <source>
        <dbReference type="ARBA" id="ARBA00023235"/>
    </source>
</evidence>
<dbReference type="InterPro" id="IPR014017">
    <property type="entry name" value="DNA_helicase_UvrD-like_C"/>
</dbReference>
<dbReference type="CDD" id="cd17932">
    <property type="entry name" value="DEXQc_UvrD"/>
    <property type="match status" value="1"/>
</dbReference>
<keyword evidence="11" id="KW-0413">Isomerase</keyword>
<keyword evidence="7" id="KW-0269">Exonuclease</keyword>
<comment type="catalytic activity">
    <reaction evidence="12">
        <text>Couples ATP hydrolysis with the unwinding of duplex DNA by translocating in the 3'-5' direction.</text>
        <dbReference type="EC" id="5.6.2.4"/>
    </reaction>
</comment>
<protein>
    <recommendedName>
        <fullName evidence="13">DNA 3'-5' helicase</fullName>
        <ecNumber evidence="13">5.6.2.4</ecNumber>
    </recommendedName>
</protein>
<keyword evidence="4" id="KW-0227">DNA damage</keyword>
<evidence type="ECO:0000256" key="2">
    <source>
        <dbReference type="ARBA" id="ARBA00022722"/>
    </source>
</evidence>
<comment type="caution">
    <text evidence="18">The sequence shown here is derived from an EMBL/GenBank/DDBJ whole genome shotgun (WGS) entry which is preliminary data.</text>
</comment>
<dbReference type="GO" id="GO:0000725">
    <property type="term" value="P:recombinational repair"/>
    <property type="evidence" value="ECO:0007669"/>
    <property type="project" value="TreeGrafter"/>
</dbReference>
<keyword evidence="2" id="KW-0540">Nuclease</keyword>
<sequence length="992" mass="114212">MPVDIFKEEYEKLNKAQKEAVDAIDGPVMVVAGPGTGKTQILALRIGNILLKTDTSADSILCLTFTNSGVKAMRNRLNEYIGGEAEKVHISTFHSFGIELIEKNYLLLGFTTMPKLLSDDEAVFLVDDILQNNDWVHLRPRANPEMYFSDLKQLISILKRERLTPEEFLLYVENDIEFLKNDEGSISTRGESKGQLKKEVQTKIESLERTKEVVEFYRIYEEKKREAGFMDYDDILEYTVKLAEEFSDIRADIKENYQYVLVDEHQDSSGVQNNFLKAVWKEEENPNIFVVGDDRQLIYGFSGANLSYFEEFANFFGKAKLVILTENYRSTENILTLADDLLKSKINKEKLHTNTNLNYKNTLNEYVYPRDEILGAGLYFKEKIKEGIMPEECALLVPKNYHVRNAIGILNNMGVPVSAGKNLSFFDTAETQSLLRVLNIAANPFDFISLSHSLLDKYSNISTFEAHKFLKSTKNNKLDIEELILCGKEDGLFAKENSISKWGNVLKNWVNTLSNEKISVIVSTIGNEFLINESKTHEELIRNVEVVRSFIHLALLFEEKNVNKKLEDFLRYLRRLENYGNHINLASFGRESGVQVMTLHKSKGLEYRAVWIAHMNEEVLMSEKRNSFSLPEKVKMHLSERDIESTKRELYVAITRAKEFCNISYAGENYNGGEMELSQIIRELPDVHFIKKNKEETEKEILSYGPEVYTVSVRKEEGDILEDIKKFVKENFEDSRVSVSLLNNFFECPWKWYFRNFLKLPEVKSVSLGLGSAVHSTIEFILKSGVLPKDVDIKEKIKIELEKEGVGDGPELNKLSKDAFSAVSYWMKNYYEHLEKDFTSERSLQFRDPNFPQLLMYGKLDLTERLPNGDIVVTDFKTGSTKTKGVIEKIDEEGRLSSLMRQLAMYSYLIRGAEKGRDVQTSKLLFLEASKGDKNALYSTHIENKQIDLLLKDITDYNNLFKTGEWVNRPCYYKSFGKGSVCEYCKRAEIYK</sequence>
<gene>
    <name evidence="18" type="ORF">UT78_C0002G0017</name>
</gene>
<dbReference type="EC" id="5.6.2.4" evidence="13"/>
<proteinExistence type="inferred from homology"/>
<evidence type="ECO:0000256" key="3">
    <source>
        <dbReference type="ARBA" id="ARBA00022741"/>
    </source>
</evidence>
<evidence type="ECO:0000256" key="12">
    <source>
        <dbReference type="ARBA" id="ARBA00034617"/>
    </source>
</evidence>
<dbReference type="Pfam" id="PF00580">
    <property type="entry name" value="UvrD-helicase"/>
    <property type="match status" value="1"/>
</dbReference>
<keyword evidence="5 15" id="KW-0378">Hydrolase</keyword>